<name>D9WI95_9ACTN</name>
<feature type="transmembrane region" description="Helical" evidence="7">
    <location>
        <begin position="255"/>
        <end position="273"/>
    </location>
</feature>
<feature type="transmembrane region" description="Helical" evidence="7">
    <location>
        <begin position="141"/>
        <end position="165"/>
    </location>
</feature>
<keyword evidence="11" id="KW-1185">Reference proteome</keyword>
<dbReference type="HOGENOM" id="CLU_028518_1_4_11"/>
<comment type="similarity">
    <text evidence="7">Belongs to the binding-protein-dependent transport system permease family.</text>
</comment>
<organism evidence="10 11">
    <name type="scientific">Streptomyces himastatinicus ATCC 53653</name>
    <dbReference type="NCBI Taxonomy" id="457427"/>
    <lineage>
        <taxon>Bacteria</taxon>
        <taxon>Bacillati</taxon>
        <taxon>Actinomycetota</taxon>
        <taxon>Actinomycetes</taxon>
        <taxon>Kitasatosporales</taxon>
        <taxon>Streptomycetaceae</taxon>
        <taxon>Streptomyces</taxon>
        <taxon>Streptomyces violaceusniger group</taxon>
    </lineage>
</organism>
<dbReference type="RefSeq" id="WP_009715296.1">
    <property type="nucleotide sequence ID" value="NZ_GG657754.1"/>
</dbReference>
<accession>D9WI95</accession>
<dbReference type="GO" id="GO:0055085">
    <property type="term" value="P:transmembrane transport"/>
    <property type="evidence" value="ECO:0007669"/>
    <property type="project" value="InterPro"/>
</dbReference>
<evidence type="ECO:0000256" key="4">
    <source>
        <dbReference type="ARBA" id="ARBA00022692"/>
    </source>
</evidence>
<evidence type="ECO:0000313" key="11">
    <source>
        <dbReference type="Proteomes" id="UP000003963"/>
    </source>
</evidence>
<dbReference type="InterPro" id="IPR000515">
    <property type="entry name" value="MetI-like"/>
</dbReference>
<keyword evidence="3" id="KW-1003">Cell membrane</keyword>
<dbReference type="EMBL" id="GG657754">
    <property type="protein sequence ID" value="EFL23478.1"/>
    <property type="molecule type" value="Genomic_DNA"/>
</dbReference>
<keyword evidence="4 7" id="KW-0812">Transmembrane</keyword>
<dbReference type="Proteomes" id="UP000003963">
    <property type="component" value="Unassembled WGS sequence"/>
</dbReference>
<dbReference type="CDD" id="cd06261">
    <property type="entry name" value="TM_PBP2"/>
    <property type="match status" value="1"/>
</dbReference>
<dbReference type="AlphaFoldDB" id="D9WI95"/>
<dbReference type="GO" id="GO:0005886">
    <property type="term" value="C:plasma membrane"/>
    <property type="evidence" value="ECO:0007669"/>
    <property type="project" value="UniProtKB-SubCell"/>
</dbReference>
<evidence type="ECO:0000256" key="2">
    <source>
        <dbReference type="ARBA" id="ARBA00022448"/>
    </source>
</evidence>
<keyword evidence="5 7" id="KW-1133">Transmembrane helix</keyword>
<dbReference type="Gene3D" id="1.10.3720.10">
    <property type="entry name" value="MetI-like"/>
    <property type="match status" value="1"/>
</dbReference>
<dbReference type="PROSITE" id="PS50928">
    <property type="entry name" value="ABC_TM1"/>
    <property type="match status" value="1"/>
</dbReference>
<feature type="region of interest" description="Disordered" evidence="8">
    <location>
        <begin position="1"/>
        <end position="36"/>
    </location>
</feature>
<dbReference type="Pfam" id="PF12911">
    <property type="entry name" value="OppC_N"/>
    <property type="match status" value="1"/>
</dbReference>
<proteinExistence type="inferred from homology"/>
<evidence type="ECO:0000256" key="8">
    <source>
        <dbReference type="SAM" id="MobiDB-lite"/>
    </source>
</evidence>
<evidence type="ECO:0000256" key="1">
    <source>
        <dbReference type="ARBA" id="ARBA00004651"/>
    </source>
</evidence>
<comment type="subcellular location">
    <subcellularLocation>
        <location evidence="1 7">Cell membrane</location>
        <topology evidence="1 7">Multi-pass membrane protein</topology>
    </subcellularLocation>
</comment>
<feature type="transmembrane region" description="Helical" evidence="7">
    <location>
        <begin position="309"/>
        <end position="330"/>
    </location>
</feature>
<feature type="transmembrane region" description="Helical" evidence="7">
    <location>
        <begin position="185"/>
        <end position="213"/>
    </location>
</feature>
<dbReference type="OrthoDB" id="9812701at2"/>
<evidence type="ECO:0000256" key="7">
    <source>
        <dbReference type="RuleBase" id="RU363032"/>
    </source>
</evidence>
<dbReference type="SUPFAM" id="SSF161098">
    <property type="entry name" value="MetI-like"/>
    <property type="match status" value="1"/>
</dbReference>
<dbReference type="PANTHER" id="PTHR43386:SF6">
    <property type="entry name" value="ABC TRANSPORTER PERMEASE PROTEIN"/>
    <property type="match status" value="1"/>
</dbReference>
<evidence type="ECO:0000256" key="6">
    <source>
        <dbReference type="ARBA" id="ARBA00023136"/>
    </source>
</evidence>
<gene>
    <name evidence="10" type="ORF">SSOG_03192</name>
</gene>
<dbReference type="Pfam" id="PF00528">
    <property type="entry name" value="BPD_transp_1"/>
    <property type="match status" value="1"/>
</dbReference>
<keyword evidence="6 7" id="KW-0472">Membrane</keyword>
<protein>
    <submittedName>
        <fullName evidence="10">Peptide ABC transporter, permease</fullName>
    </submittedName>
</protein>
<evidence type="ECO:0000259" key="9">
    <source>
        <dbReference type="PROSITE" id="PS50928"/>
    </source>
</evidence>
<evidence type="ECO:0000256" key="5">
    <source>
        <dbReference type="ARBA" id="ARBA00022989"/>
    </source>
</evidence>
<dbReference type="STRING" id="457427.SSOG_03192"/>
<feature type="transmembrane region" description="Helical" evidence="7">
    <location>
        <begin position="76"/>
        <end position="93"/>
    </location>
</feature>
<reference evidence="10 11" key="1">
    <citation type="submission" date="2009-02" db="EMBL/GenBank/DDBJ databases">
        <title>Annotation of Streptomyces hygroscopicus strain ATCC 53653.</title>
        <authorList>
            <consortium name="The Broad Institute Genome Sequencing Platform"/>
            <consortium name="Broad Institute Microbial Sequencing Center"/>
            <person name="Fischbach M."/>
            <person name="Godfrey P."/>
            <person name="Ward D."/>
            <person name="Young S."/>
            <person name="Zeng Q."/>
            <person name="Koehrsen M."/>
            <person name="Alvarado L."/>
            <person name="Berlin A.M."/>
            <person name="Bochicchio J."/>
            <person name="Borenstein D."/>
            <person name="Chapman S.B."/>
            <person name="Chen Z."/>
            <person name="Engels R."/>
            <person name="Freedman E."/>
            <person name="Gellesch M."/>
            <person name="Goldberg J."/>
            <person name="Griggs A."/>
            <person name="Gujja S."/>
            <person name="Heilman E.R."/>
            <person name="Heiman D.I."/>
            <person name="Hepburn T.A."/>
            <person name="Howarth C."/>
            <person name="Jen D."/>
            <person name="Larson L."/>
            <person name="Lewis B."/>
            <person name="Mehta T."/>
            <person name="Park D."/>
            <person name="Pearson M."/>
            <person name="Richards J."/>
            <person name="Roberts A."/>
            <person name="Saif S."/>
            <person name="Shea T.D."/>
            <person name="Shenoy N."/>
            <person name="Sisk P."/>
            <person name="Stolte C."/>
            <person name="Sykes S.N."/>
            <person name="Thomson T."/>
            <person name="Walk T."/>
            <person name="White J."/>
            <person name="Yandava C."/>
            <person name="Straight P."/>
            <person name="Clardy J."/>
            <person name="Hung D."/>
            <person name="Kolter R."/>
            <person name="Mekalanos J."/>
            <person name="Walker S."/>
            <person name="Walsh C.T."/>
            <person name="Wieland-Brown L.C."/>
            <person name="Haas B."/>
            <person name="Nusbaum C."/>
            <person name="Birren B."/>
        </authorList>
    </citation>
    <scope>NUCLEOTIDE SEQUENCE [LARGE SCALE GENOMIC DNA]</scope>
    <source>
        <strain evidence="10 11">ATCC 53653</strain>
    </source>
</reference>
<evidence type="ECO:0000313" key="10">
    <source>
        <dbReference type="EMBL" id="EFL23478.1"/>
    </source>
</evidence>
<dbReference type="PANTHER" id="PTHR43386">
    <property type="entry name" value="OLIGOPEPTIDE TRANSPORT SYSTEM PERMEASE PROTEIN APPC"/>
    <property type="match status" value="1"/>
</dbReference>
<dbReference type="InterPro" id="IPR035906">
    <property type="entry name" value="MetI-like_sf"/>
</dbReference>
<dbReference type="InterPro" id="IPR025966">
    <property type="entry name" value="OppC_N"/>
</dbReference>
<sequence length="339" mass="35727">MPEPFEPLEARSDTPSDIATGTATLEGGPRGRPWLRRPLPGLRWRAAGRPAPGGGPAPGSRGLWTDAWHDLRRNPVFVVSALVILFLVTIAVWPQLIADGNPYQGNLAKAQDGPAPGHPFGFDLQGRDVYTRTVYGARASITVGICATAGAALLGSVLGGLAGFFGGWWDSLLSRIADVFFGIPILLGGLVFLSVVTSGSVWPVVGFIVLLGWPQISRIARGSVVTVKQQDYVLAARTLGASNGRMLLRHIAPNAVAPVIVVATIALGTYIALEATLSFLGVGLKPPTVSWGIDISSASTQIRNAPHMLLWPAAALSITVLAFIMLGDAVRDALDPKLR</sequence>
<dbReference type="InterPro" id="IPR050366">
    <property type="entry name" value="BP-dependent_transpt_permease"/>
</dbReference>
<feature type="domain" description="ABC transmembrane type-1" evidence="9">
    <location>
        <begin position="137"/>
        <end position="327"/>
    </location>
</feature>
<evidence type="ECO:0000256" key="3">
    <source>
        <dbReference type="ARBA" id="ARBA00022475"/>
    </source>
</evidence>
<keyword evidence="2 7" id="KW-0813">Transport</keyword>